<organism evidence="2 3">
    <name type="scientific">Clostridium botulinum (strain 657 / Type Ba4)</name>
    <dbReference type="NCBI Taxonomy" id="515621"/>
    <lineage>
        <taxon>Bacteria</taxon>
        <taxon>Bacillati</taxon>
        <taxon>Bacillota</taxon>
        <taxon>Clostridia</taxon>
        <taxon>Eubacteriales</taxon>
        <taxon>Clostridiaceae</taxon>
        <taxon>Clostridium</taxon>
    </lineage>
</organism>
<dbReference type="RefSeq" id="WP_003362462.1">
    <property type="nucleotide sequence ID" value="NC_012654.1"/>
</dbReference>
<keyword evidence="1" id="KW-0472">Membrane</keyword>
<protein>
    <submittedName>
        <fullName evidence="2">Uncharacterized protein</fullName>
    </submittedName>
</protein>
<geneLocation type="plasmid" evidence="2 3">
    <name>pCLJ</name>
</geneLocation>
<keyword evidence="1" id="KW-0812">Transmembrane</keyword>
<evidence type="ECO:0000313" key="2">
    <source>
        <dbReference type="EMBL" id="ACQ51259.1"/>
    </source>
</evidence>
<name>A0A3F2ZSB6_CLOB6</name>
<dbReference type="AlphaFoldDB" id="A0A3F2ZSB6"/>
<feature type="transmembrane region" description="Helical" evidence="1">
    <location>
        <begin position="35"/>
        <end position="60"/>
    </location>
</feature>
<sequence>MLSKNKVLMIVTFLIVIFFVVLVEKESNWNWKQELLLDFLGITLGAFGIVIASKFITILFK</sequence>
<dbReference type="EMBL" id="CP001081">
    <property type="protein sequence ID" value="ACQ51259.1"/>
    <property type="molecule type" value="Genomic_DNA"/>
</dbReference>
<dbReference type="KEGG" id="cbi:CLJ_0286"/>
<evidence type="ECO:0000313" key="3">
    <source>
        <dbReference type="Proteomes" id="UP000002333"/>
    </source>
</evidence>
<gene>
    <name evidence="2" type="ordered locus">CLJ_0286</name>
</gene>
<dbReference type="Proteomes" id="UP000002333">
    <property type="component" value="Plasmid pCLJ"/>
</dbReference>
<evidence type="ECO:0000256" key="1">
    <source>
        <dbReference type="SAM" id="Phobius"/>
    </source>
</evidence>
<reference evidence="3" key="2">
    <citation type="submission" date="2008-05" db="EMBL/GenBank/DDBJ databases">
        <title>Genome sequence of Clostridium botulinum Ba4 strain 657 plasmid pCLJ.</title>
        <authorList>
            <person name="Shrivastava S."/>
            <person name="Brown J.L."/>
            <person name="Bruce D."/>
            <person name="Detter C."/>
            <person name="Munk C."/>
            <person name="Smith L.A."/>
            <person name="Smith T.J."/>
            <person name="Sutton G."/>
            <person name="Brettin T.S."/>
        </authorList>
    </citation>
    <scope>NUCLEOTIDE SEQUENCE [LARGE SCALE GENOMIC DNA]</scope>
    <source>
        <strain evidence="3">657 / Type Ba4</strain>
        <plasmid evidence="3">pCLJ</plasmid>
    </source>
</reference>
<keyword evidence="1" id="KW-1133">Transmembrane helix</keyword>
<keyword evidence="2" id="KW-0614">Plasmid</keyword>
<feature type="transmembrane region" description="Helical" evidence="1">
    <location>
        <begin position="7"/>
        <end position="23"/>
    </location>
</feature>
<reference evidence="2 3" key="1">
    <citation type="journal article" date="2007" name="PLoS ONE">
        <title>Analysis of the neurotoxin complex genes in Clostridium botulinum A1-A4 and B1 strains: BoNT/A3, /Ba4 and /B1 clusters are located within plasmids.</title>
        <authorList>
            <person name="Smith T.J."/>
            <person name="Hill K.K."/>
            <person name="Foley B.T."/>
            <person name="Detter J.C."/>
            <person name="Munk A.C."/>
            <person name="Bruce D.C."/>
            <person name="Doggett N.A."/>
            <person name="Smith L.A."/>
            <person name="Marks J.D."/>
            <person name="Xie G."/>
            <person name="Brettin T.S."/>
        </authorList>
    </citation>
    <scope>NUCLEOTIDE SEQUENCE [LARGE SCALE GENOMIC DNA]</scope>
    <source>
        <strain evidence="3">657 / Type Ba4</strain>
    </source>
</reference>
<accession>A0A3F2ZSB6</accession>
<proteinExistence type="predicted"/>